<feature type="compositionally biased region" description="Basic and acidic residues" evidence="10">
    <location>
        <begin position="269"/>
        <end position="281"/>
    </location>
</feature>
<accession>A0A834MZJ6</accession>
<dbReference type="PANTHER" id="PTHR46149:SF7">
    <property type="entry name" value="GTP-BINDING PROTEIN DI-RAS2"/>
    <property type="match status" value="1"/>
</dbReference>
<dbReference type="InterPro" id="IPR005225">
    <property type="entry name" value="Small_GTP-bd"/>
</dbReference>
<dbReference type="FunFam" id="3.40.50.300:FF:000475">
    <property type="entry name" value="GTP-binding protein Rhes"/>
    <property type="match status" value="1"/>
</dbReference>
<organism evidence="11 12">
    <name type="scientific">Vespula germanica</name>
    <name type="common">German yellow jacket</name>
    <name type="synonym">Paravespula germanica</name>
    <dbReference type="NCBI Taxonomy" id="30212"/>
    <lineage>
        <taxon>Eukaryota</taxon>
        <taxon>Metazoa</taxon>
        <taxon>Ecdysozoa</taxon>
        <taxon>Arthropoda</taxon>
        <taxon>Hexapoda</taxon>
        <taxon>Insecta</taxon>
        <taxon>Pterygota</taxon>
        <taxon>Neoptera</taxon>
        <taxon>Endopterygota</taxon>
        <taxon>Hymenoptera</taxon>
        <taxon>Apocrita</taxon>
        <taxon>Aculeata</taxon>
        <taxon>Vespoidea</taxon>
        <taxon>Vespidae</taxon>
        <taxon>Vespinae</taxon>
        <taxon>Vespula</taxon>
    </lineage>
</organism>
<feature type="compositionally biased region" description="Low complexity" evidence="10">
    <location>
        <begin position="217"/>
        <end position="230"/>
    </location>
</feature>
<sequence length="281" mass="31439">MADHERIRLVVLGGAAVGKSAIIRRLLGQGFSERYRPTVEDLYSRECVLGNLTLKVDLLDTTGDLQFPAMRRLSIATAHAFLLVYAITSSPSFECVKRCFEEVREQRTDFQEVPIVVAGNKHDLAATRREVPIEDVSEWLFCELPKLRAKVMECSAKDDYNIKDIFRCFVTLSRIVPKNPTGDSDESGLRRRCSAYGSRRNKNSPNIFLCNFRRSGSPGSRSGSAGSGSPQPQLVATQNVNVVTTTEEVKSKPRSRSLIRRASRKTKQQIRDSHADDCNIS</sequence>
<evidence type="ECO:0000256" key="4">
    <source>
        <dbReference type="ARBA" id="ARBA00022741"/>
    </source>
</evidence>
<keyword evidence="4" id="KW-0547">Nucleotide-binding</keyword>
<evidence type="ECO:0000256" key="8">
    <source>
        <dbReference type="ARBA" id="ARBA00023289"/>
    </source>
</evidence>
<dbReference type="AlphaFoldDB" id="A0A834MZJ6"/>
<dbReference type="PANTHER" id="PTHR46149">
    <property type="entry name" value="MIP08469P"/>
    <property type="match status" value="1"/>
</dbReference>
<dbReference type="PROSITE" id="PS51419">
    <property type="entry name" value="RAB"/>
    <property type="match status" value="1"/>
</dbReference>
<dbReference type="InterPro" id="IPR001806">
    <property type="entry name" value="Small_GTPase"/>
</dbReference>
<dbReference type="Proteomes" id="UP000617340">
    <property type="component" value="Unassembled WGS sequence"/>
</dbReference>
<evidence type="ECO:0000313" key="11">
    <source>
        <dbReference type="EMBL" id="KAF7388698.1"/>
    </source>
</evidence>
<dbReference type="GO" id="GO:0005525">
    <property type="term" value="F:GTP binding"/>
    <property type="evidence" value="ECO:0007669"/>
    <property type="project" value="UniProtKB-KW"/>
</dbReference>
<keyword evidence="12" id="KW-1185">Reference proteome</keyword>
<feature type="region of interest" description="Disordered" evidence="10">
    <location>
        <begin position="217"/>
        <end position="281"/>
    </location>
</feature>
<dbReference type="GO" id="GO:0005886">
    <property type="term" value="C:plasma membrane"/>
    <property type="evidence" value="ECO:0007669"/>
    <property type="project" value="UniProtKB-SubCell"/>
</dbReference>
<evidence type="ECO:0000256" key="7">
    <source>
        <dbReference type="ARBA" id="ARBA00023288"/>
    </source>
</evidence>
<keyword evidence="8" id="KW-0636">Prenylation</keyword>
<dbReference type="Gene3D" id="3.40.50.300">
    <property type="entry name" value="P-loop containing nucleotide triphosphate hydrolases"/>
    <property type="match status" value="1"/>
</dbReference>
<proteinExistence type="inferred from homology"/>
<comment type="similarity">
    <text evidence="9">Belongs to the small GTPase superfamily. RasD family.</text>
</comment>
<keyword evidence="2" id="KW-1003">Cell membrane</keyword>
<dbReference type="InterPro" id="IPR052236">
    <property type="entry name" value="Small_GTPase_RasD"/>
</dbReference>
<dbReference type="GO" id="GO:0003924">
    <property type="term" value="F:GTPase activity"/>
    <property type="evidence" value="ECO:0007669"/>
    <property type="project" value="InterPro"/>
</dbReference>
<dbReference type="InterPro" id="IPR027417">
    <property type="entry name" value="P-loop_NTPase"/>
</dbReference>
<keyword evidence="7" id="KW-0449">Lipoprotein</keyword>
<evidence type="ECO:0000256" key="3">
    <source>
        <dbReference type="ARBA" id="ARBA00022481"/>
    </source>
</evidence>
<feature type="compositionally biased region" description="Low complexity" evidence="10">
    <location>
        <begin position="237"/>
        <end position="246"/>
    </location>
</feature>
<dbReference type="PRINTS" id="PR00449">
    <property type="entry name" value="RASTRNSFRMNG"/>
</dbReference>
<gene>
    <name evidence="11" type="ORF">HZH68_012640</name>
</gene>
<evidence type="ECO:0000256" key="2">
    <source>
        <dbReference type="ARBA" id="ARBA00022475"/>
    </source>
</evidence>
<evidence type="ECO:0000256" key="6">
    <source>
        <dbReference type="ARBA" id="ARBA00023136"/>
    </source>
</evidence>
<dbReference type="SMART" id="SM00174">
    <property type="entry name" value="RHO"/>
    <property type="match status" value="1"/>
</dbReference>
<name>A0A834MZJ6_VESGE</name>
<dbReference type="Pfam" id="PF00071">
    <property type="entry name" value="Ras"/>
    <property type="match status" value="1"/>
</dbReference>
<keyword evidence="5" id="KW-0342">GTP-binding</keyword>
<evidence type="ECO:0000256" key="5">
    <source>
        <dbReference type="ARBA" id="ARBA00023134"/>
    </source>
</evidence>
<evidence type="ECO:0000256" key="9">
    <source>
        <dbReference type="ARBA" id="ARBA00038061"/>
    </source>
</evidence>
<evidence type="ECO:0008006" key="13">
    <source>
        <dbReference type="Google" id="ProtNLM"/>
    </source>
</evidence>
<comment type="subcellular location">
    <subcellularLocation>
        <location evidence="1">Cell membrane</location>
        <topology evidence="1">Lipid-anchor</topology>
    </subcellularLocation>
</comment>
<comment type="caution">
    <text evidence="11">The sequence shown here is derived from an EMBL/GenBank/DDBJ whole genome shotgun (WGS) entry which is preliminary data.</text>
</comment>
<feature type="compositionally biased region" description="Basic residues" evidence="10">
    <location>
        <begin position="252"/>
        <end position="268"/>
    </location>
</feature>
<keyword evidence="3" id="KW-0488">Methylation</keyword>
<evidence type="ECO:0000313" key="12">
    <source>
        <dbReference type="Proteomes" id="UP000617340"/>
    </source>
</evidence>
<evidence type="ECO:0000256" key="10">
    <source>
        <dbReference type="SAM" id="MobiDB-lite"/>
    </source>
</evidence>
<protein>
    <recommendedName>
        <fullName evidence="13">GTP-binding protein Di-Ras2</fullName>
    </recommendedName>
</protein>
<dbReference type="PROSITE" id="PS51421">
    <property type="entry name" value="RAS"/>
    <property type="match status" value="1"/>
</dbReference>
<evidence type="ECO:0000256" key="1">
    <source>
        <dbReference type="ARBA" id="ARBA00004193"/>
    </source>
</evidence>
<dbReference type="EMBL" id="JACSDZ010000013">
    <property type="protein sequence ID" value="KAF7388698.1"/>
    <property type="molecule type" value="Genomic_DNA"/>
</dbReference>
<dbReference type="NCBIfam" id="TIGR00231">
    <property type="entry name" value="small_GTP"/>
    <property type="match status" value="1"/>
</dbReference>
<dbReference type="SMART" id="SM00173">
    <property type="entry name" value="RAS"/>
    <property type="match status" value="1"/>
</dbReference>
<keyword evidence="6" id="KW-0472">Membrane</keyword>
<reference evidence="11" key="1">
    <citation type="journal article" date="2020" name="G3 (Bethesda)">
        <title>High-Quality Assemblies for Three Invasive Social Wasps from the &lt;i&gt;Vespula&lt;/i&gt; Genus.</title>
        <authorList>
            <person name="Harrop T.W.R."/>
            <person name="Guhlin J."/>
            <person name="McLaughlin G.M."/>
            <person name="Permina E."/>
            <person name="Stockwell P."/>
            <person name="Gilligan J."/>
            <person name="Le Lec M.F."/>
            <person name="Gruber M.A.M."/>
            <person name="Quinn O."/>
            <person name="Lovegrove M."/>
            <person name="Duncan E.J."/>
            <person name="Remnant E.J."/>
            <person name="Van Eeckhoven J."/>
            <person name="Graham B."/>
            <person name="Knapp R.A."/>
            <person name="Langford K.W."/>
            <person name="Kronenberg Z."/>
            <person name="Press M.O."/>
            <person name="Eacker S.M."/>
            <person name="Wilson-Rankin E.E."/>
            <person name="Purcell J."/>
            <person name="Lester P.J."/>
            <person name="Dearden P.K."/>
        </authorList>
    </citation>
    <scope>NUCLEOTIDE SEQUENCE</scope>
    <source>
        <strain evidence="11">Linc-1</strain>
    </source>
</reference>
<dbReference type="SUPFAM" id="SSF52540">
    <property type="entry name" value="P-loop containing nucleoside triphosphate hydrolases"/>
    <property type="match status" value="1"/>
</dbReference>
<dbReference type="SMART" id="SM00175">
    <property type="entry name" value="RAB"/>
    <property type="match status" value="1"/>
</dbReference>